<dbReference type="GO" id="GO:0016787">
    <property type="term" value="F:hydrolase activity"/>
    <property type="evidence" value="ECO:0007669"/>
    <property type="project" value="UniProtKB-KW"/>
</dbReference>
<keyword evidence="4" id="KW-1185">Reference proteome</keyword>
<dbReference type="InterPro" id="IPR049492">
    <property type="entry name" value="BD-FAE-like_dom"/>
</dbReference>
<dbReference type="RefSeq" id="WP_089874501.1">
    <property type="nucleotide sequence ID" value="NZ_FNBH01000004.1"/>
</dbReference>
<dbReference type="InterPro" id="IPR050300">
    <property type="entry name" value="GDXG_lipolytic_enzyme"/>
</dbReference>
<dbReference type="InterPro" id="IPR029058">
    <property type="entry name" value="AB_hydrolase_fold"/>
</dbReference>
<keyword evidence="1" id="KW-0378">Hydrolase</keyword>
<dbReference type="SUPFAM" id="SSF53474">
    <property type="entry name" value="alpha/beta-Hydrolases"/>
    <property type="match status" value="1"/>
</dbReference>
<protein>
    <submittedName>
        <fullName evidence="3">Acetyl esterase/lipase</fullName>
    </submittedName>
</protein>
<sequence>MKPAKVNLNHNSHLRKIFIRFSIVLISLSKMYSQEIERPKAQPYTIEATYDKLKKKYPFIQLLNLEFPKNIQLKKDVVYKTRNGKSLLADIYYPKDSAQKYPAIILVHGGGWISGSKENERFLAQELASKGYVAMAINYSLSDDAKYPGAVEDIEDALKFLKKHHKEFYFNKKKIALGGNSAGAQLATLVGVKNKVQAIVNIDGIVSFTHPESEEGAYAAYWFGVTKAQNFKLWKEASPLEYVGKRTPPTLFINSSQSRFHAGRDDMMKLLKNYNIPTEFHEIKDSPHSFWLVQPWFDETLKYTVDFLDKVLKN</sequence>
<evidence type="ECO:0000313" key="4">
    <source>
        <dbReference type="Proteomes" id="UP000199203"/>
    </source>
</evidence>
<evidence type="ECO:0000256" key="1">
    <source>
        <dbReference type="ARBA" id="ARBA00022801"/>
    </source>
</evidence>
<feature type="domain" description="BD-FAE-like" evidence="2">
    <location>
        <begin position="90"/>
        <end position="256"/>
    </location>
</feature>
<evidence type="ECO:0000313" key="3">
    <source>
        <dbReference type="EMBL" id="SDG40891.1"/>
    </source>
</evidence>
<dbReference type="STRING" id="454006.SAMN05421825_3274"/>
<accession>A0A1G7U0M5</accession>
<dbReference type="EMBL" id="FNBH01000004">
    <property type="protein sequence ID" value="SDG40891.1"/>
    <property type="molecule type" value="Genomic_DNA"/>
</dbReference>
<dbReference type="AlphaFoldDB" id="A0A1G7U0M5"/>
<proteinExistence type="predicted"/>
<dbReference type="Pfam" id="PF20434">
    <property type="entry name" value="BD-FAE"/>
    <property type="match status" value="1"/>
</dbReference>
<gene>
    <name evidence="3" type="ORF">SAMN05421825_3274</name>
</gene>
<dbReference type="OrthoDB" id="9777975at2"/>
<dbReference type="PANTHER" id="PTHR48081">
    <property type="entry name" value="AB HYDROLASE SUPERFAMILY PROTEIN C4A8.06C"/>
    <property type="match status" value="1"/>
</dbReference>
<dbReference type="Proteomes" id="UP000199203">
    <property type="component" value="Unassembled WGS sequence"/>
</dbReference>
<dbReference type="Gene3D" id="3.40.50.1820">
    <property type="entry name" value="alpha/beta hydrolase"/>
    <property type="match status" value="1"/>
</dbReference>
<name>A0A1G7U0M5_9FLAO</name>
<evidence type="ECO:0000259" key="2">
    <source>
        <dbReference type="Pfam" id="PF20434"/>
    </source>
</evidence>
<organism evidence="3 4">
    <name type="scientific">Epilithonimonas hungarica</name>
    <dbReference type="NCBI Taxonomy" id="454006"/>
    <lineage>
        <taxon>Bacteria</taxon>
        <taxon>Pseudomonadati</taxon>
        <taxon>Bacteroidota</taxon>
        <taxon>Flavobacteriia</taxon>
        <taxon>Flavobacteriales</taxon>
        <taxon>Weeksellaceae</taxon>
        <taxon>Chryseobacterium group</taxon>
        <taxon>Epilithonimonas</taxon>
    </lineage>
</organism>
<reference evidence="4" key="1">
    <citation type="submission" date="2016-10" db="EMBL/GenBank/DDBJ databases">
        <authorList>
            <person name="Varghese N."/>
            <person name="Submissions S."/>
        </authorList>
    </citation>
    <scope>NUCLEOTIDE SEQUENCE [LARGE SCALE GENOMIC DNA]</scope>
    <source>
        <strain evidence="4">DSM 19684</strain>
    </source>
</reference>